<dbReference type="Proteomes" id="UP000265520">
    <property type="component" value="Unassembled WGS sequence"/>
</dbReference>
<proteinExistence type="predicted"/>
<reference evidence="1 2" key="1">
    <citation type="journal article" date="2018" name="Front. Plant Sci.">
        <title>Red Clover (Trifolium pratense) and Zigzag Clover (T. medium) - A Picture of Genomic Similarities and Differences.</title>
        <authorList>
            <person name="Dluhosova J."/>
            <person name="Istvanek J."/>
            <person name="Nedelnik J."/>
            <person name="Repkova J."/>
        </authorList>
    </citation>
    <scope>NUCLEOTIDE SEQUENCE [LARGE SCALE GENOMIC DNA]</scope>
    <source>
        <strain evidence="2">cv. 10/8</strain>
        <tissue evidence="1">Leaf</tissue>
    </source>
</reference>
<name>A0A392V272_9FABA</name>
<organism evidence="1 2">
    <name type="scientific">Trifolium medium</name>
    <dbReference type="NCBI Taxonomy" id="97028"/>
    <lineage>
        <taxon>Eukaryota</taxon>
        <taxon>Viridiplantae</taxon>
        <taxon>Streptophyta</taxon>
        <taxon>Embryophyta</taxon>
        <taxon>Tracheophyta</taxon>
        <taxon>Spermatophyta</taxon>
        <taxon>Magnoliopsida</taxon>
        <taxon>eudicotyledons</taxon>
        <taxon>Gunneridae</taxon>
        <taxon>Pentapetalae</taxon>
        <taxon>rosids</taxon>
        <taxon>fabids</taxon>
        <taxon>Fabales</taxon>
        <taxon>Fabaceae</taxon>
        <taxon>Papilionoideae</taxon>
        <taxon>50 kb inversion clade</taxon>
        <taxon>NPAAA clade</taxon>
        <taxon>Hologalegina</taxon>
        <taxon>IRL clade</taxon>
        <taxon>Trifolieae</taxon>
        <taxon>Trifolium</taxon>
    </lineage>
</organism>
<sequence length="65" mass="7366">RLVIEAKECLYTTLTPFKPLMCLFYKGQNRDGLIPKRQSLRVVDLRLDQNIGAVCGDTKPRMLAG</sequence>
<protein>
    <submittedName>
        <fullName evidence="1">Uncharacterized protein</fullName>
    </submittedName>
</protein>
<comment type="caution">
    <text evidence="1">The sequence shown here is derived from an EMBL/GenBank/DDBJ whole genome shotgun (WGS) entry which is preliminary data.</text>
</comment>
<dbReference type="EMBL" id="LXQA011038065">
    <property type="protein sequence ID" value="MCI82217.1"/>
    <property type="molecule type" value="Genomic_DNA"/>
</dbReference>
<keyword evidence="2" id="KW-1185">Reference proteome</keyword>
<accession>A0A392V272</accession>
<feature type="non-terminal residue" evidence="1">
    <location>
        <position position="1"/>
    </location>
</feature>
<dbReference type="AlphaFoldDB" id="A0A392V272"/>
<evidence type="ECO:0000313" key="1">
    <source>
        <dbReference type="EMBL" id="MCI82217.1"/>
    </source>
</evidence>
<evidence type="ECO:0000313" key="2">
    <source>
        <dbReference type="Proteomes" id="UP000265520"/>
    </source>
</evidence>